<sequence length="51" mass="5746">MNEDLKLVEIDAITEGSPFSMHDLKAMLSLARKGIKEIIRLEKEYLSLAIA</sequence>
<comment type="caution">
    <text evidence="1">The sequence shown here is derived from an EMBL/GenBank/DDBJ whole genome shotgun (WGS) entry which is preliminary data.</text>
</comment>
<dbReference type="EMBL" id="BARU01036444">
    <property type="protein sequence ID" value="GAH89650.1"/>
    <property type="molecule type" value="Genomic_DNA"/>
</dbReference>
<name>X1K7P8_9ZZZZ</name>
<proteinExistence type="predicted"/>
<protein>
    <submittedName>
        <fullName evidence="1">Uncharacterized protein</fullName>
    </submittedName>
</protein>
<dbReference type="AlphaFoldDB" id="X1K7P8"/>
<gene>
    <name evidence="1" type="ORF">S03H2_56903</name>
</gene>
<accession>X1K7P8</accession>
<evidence type="ECO:0000313" key="1">
    <source>
        <dbReference type="EMBL" id="GAH89650.1"/>
    </source>
</evidence>
<reference evidence="1" key="1">
    <citation type="journal article" date="2014" name="Front. Microbiol.">
        <title>High frequency of phylogenetically diverse reductive dehalogenase-homologous genes in deep subseafloor sedimentary metagenomes.</title>
        <authorList>
            <person name="Kawai M."/>
            <person name="Futagami T."/>
            <person name="Toyoda A."/>
            <person name="Takaki Y."/>
            <person name="Nishi S."/>
            <person name="Hori S."/>
            <person name="Arai W."/>
            <person name="Tsubouchi T."/>
            <person name="Morono Y."/>
            <person name="Uchiyama I."/>
            <person name="Ito T."/>
            <person name="Fujiyama A."/>
            <person name="Inagaki F."/>
            <person name="Takami H."/>
        </authorList>
    </citation>
    <scope>NUCLEOTIDE SEQUENCE</scope>
    <source>
        <strain evidence="1">Expedition CK06-06</strain>
    </source>
</reference>
<organism evidence="1">
    <name type="scientific">marine sediment metagenome</name>
    <dbReference type="NCBI Taxonomy" id="412755"/>
    <lineage>
        <taxon>unclassified sequences</taxon>
        <taxon>metagenomes</taxon>
        <taxon>ecological metagenomes</taxon>
    </lineage>
</organism>